<proteinExistence type="predicted"/>
<protein>
    <submittedName>
        <fullName evidence="2">Tetratricopeptide repeat protein</fullName>
    </submittedName>
</protein>
<evidence type="ECO:0000313" key="2">
    <source>
        <dbReference type="EMBL" id="MCG7503624.1"/>
    </source>
</evidence>
<dbReference type="SUPFAM" id="SSF48452">
    <property type="entry name" value="TPR-like"/>
    <property type="match status" value="1"/>
</dbReference>
<evidence type="ECO:0000313" key="3">
    <source>
        <dbReference type="Proteomes" id="UP001201701"/>
    </source>
</evidence>
<feature type="repeat" description="TPR" evidence="1">
    <location>
        <begin position="238"/>
        <end position="271"/>
    </location>
</feature>
<comment type="caution">
    <text evidence="2">The sequence shown here is derived from an EMBL/GenBank/DDBJ whole genome shotgun (WGS) entry which is preliminary data.</text>
</comment>
<dbReference type="InterPro" id="IPR052943">
    <property type="entry name" value="TMTC_O-mannosyl-trnsfr"/>
</dbReference>
<dbReference type="InterPro" id="IPR019734">
    <property type="entry name" value="TPR_rpt"/>
</dbReference>
<dbReference type="Gene3D" id="1.25.40.10">
    <property type="entry name" value="Tetratricopeptide repeat domain"/>
    <property type="match status" value="2"/>
</dbReference>
<dbReference type="RefSeq" id="WP_239361439.1">
    <property type="nucleotide sequence ID" value="NZ_JAKREW010000001.1"/>
</dbReference>
<dbReference type="Proteomes" id="UP001201701">
    <property type="component" value="Unassembled WGS sequence"/>
</dbReference>
<keyword evidence="3" id="KW-1185">Reference proteome</keyword>
<dbReference type="PANTHER" id="PTHR44809">
    <property type="match status" value="1"/>
</dbReference>
<sequence length="360" mass="39687">MTSVRGRTFGLIGGLAAFPRRLAAREVGVQNGELQRGVTRRTTHVIFGRKLLDRTDVCRIAARYRDEITKGRQPLSENGFLRLLGLIEAPTGATLSRQSILDQSKLAPEDFDLLALFDAFEHDTEPFSFRDLILAKKYAGLIASGASWGTIARSVRRSGSIASLTALSLHADRDNAIYARSDDGVSELDGQALLPLERAEPEDLEELFALAEEAEEEGRHGDAADLYRRCIAIDPSDPVTFFNRGNCLLAAGRTKEAEQSYLEVLKRDPRFVEAWFNLSGLLAGEGKKDTARRHLLAAIAIDGAYADAVFNLANLDYEAGDLTGARKWWSRYLELDSTSQWARTASNGIRLIDLAKRTAS</sequence>
<dbReference type="PROSITE" id="PS50005">
    <property type="entry name" value="TPR"/>
    <property type="match status" value="1"/>
</dbReference>
<name>A0ABS9QAD4_9HYPH</name>
<accession>A0ABS9QAD4</accession>
<dbReference type="Pfam" id="PF14559">
    <property type="entry name" value="TPR_19"/>
    <property type="match status" value="1"/>
</dbReference>
<dbReference type="EMBL" id="JAKREW010000001">
    <property type="protein sequence ID" value="MCG7503624.1"/>
    <property type="molecule type" value="Genomic_DNA"/>
</dbReference>
<dbReference type="InterPro" id="IPR011990">
    <property type="entry name" value="TPR-like_helical_dom_sf"/>
</dbReference>
<organism evidence="2 3">
    <name type="scientific">Mesorhizobium retamae</name>
    <dbReference type="NCBI Taxonomy" id="2912854"/>
    <lineage>
        <taxon>Bacteria</taxon>
        <taxon>Pseudomonadati</taxon>
        <taxon>Pseudomonadota</taxon>
        <taxon>Alphaproteobacteria</taxon>
        <taxon>Hyphomicrobiales</taxon>
        <taxon>Phyllobacteriaceae</taxon>
        <taxon>Mesorhizobium</taxon>
    </lineage>
</organism>
<keyword evidence="1" id="KW-0802">TPR repeat</keyword>
<dbReference type="Pfam" id="PF13432">
    <property type="entry name" value="TPR_16"/>
    <property type="match status" value="1"/>
</dbReference>
<dbReference type="SMART" id="SM00028">
    <property type="entry name" value="TPR"/>
    <property type="match status" value="4"/>
</dbReference>
<reference evidence="2 3" key="1">
    <citation type="submission" date="2022-02" db="EMBL/GenBank/DDBJ databases">
        <title>Draft genome sequence of Mezorhizobium retamae strain IRAMC:0171 isolated from Retama raetam nodules.</title>
        <authorList>
            <person name="Bengaied R."/>
            <person name="Sbissi I."/>
            <person name="Huber K."/>
            <person name="Ghodbane F."/>
            <person name="Nouioui I."/>
            <person name="Tarhouni M."/>
            <person name="Gtari M."/>
        </authorList>
    </citation>
    <scope>NUCLEOTIDE SEQUENCE [LARGE SCALE GENOMIC DNA]</scope>
    <source>
        <strain evidence="2 3">IRAMC:0171</strain>
    </source>
</reference>
<dbReference type="PANTHER" id="PTHR44809:SF1">
    <property type="entry name" value="PROTEIN O-MANNOSYL-TRANSFERASE TMTC1"/>
    <property type="match status" value="1"/>
</dbReference>
<gene>
    <name evidence="2" type="ORF">L4923_01175</name>
</gene>
<evidence type="ECO:0000256" key="1">
    <source>
        <dbReference type="PROSITE-ProRule" id="PRU00339"/>
    </source>
</evidence>